<dbReference type="CDD" id="cd03057">
    <property type="entry name" value="GST_N_Beta"/>
    <property type="match status" value="1"/>
</dbReference>
<dbReference type="AlphaFoldDB" id="A0A1G7WAJ1"/>
<dbReference type="RefSeq" id="WP_093743665.1">
    <property type="nucleotide sequence ID" value="NZ_FNBP01000010.1"/>
</dbReference>
<dbReference type="SUPFAM" id="SSF47616">
    <property type="entry name" value="GST C-terminal domain-like"/>
    <property type="match status" value="1"/>
</dbReference>
<dbReference type="PANTHER" id="PTHR44051">
    <property type="entry name" value="GLUTATHIONE S-TRANSFERASE-RELATED"/>
    <property type="match status" value="1"/>
</dbReference>
<protein>
    <submittedName>
        <fullName evidence="3">Glutathione S-transferase</fullName>
    </submittedName>
</protein>
<name>A0A1G7WAJ1_9RHOB</name>
<feature type="domain" description="GST N-terminal" evidence="1">
    <location>
        <begin position="1"/>
        <end position="81"/>
    </location>
</feature>
<feature type="domain" description="GST C-terminal" evidence="2">
    <location>
        <begin position="86"/>
        <end position="207"/>
    </location>
</feature>
<dbReference type="SUPFAM" id="SSF52833">
    <property type="entry name" value="Thioredoxin-like"/>
    <property type="match status" value="1"/>
</dbReference>
<dbReference type="Gene3D" id="1.20.1050.10">
    <property type="match status" value="1"/>
</dbReference>
<dbReference type="PROSITE" id="PS50404">
    <property type="entry name" value="GST_NTER"/>
    <property type="match status" value="1"/>
</dbReference>
<dbReference type="InterPro" id="IPR004045">
    <property type="entry name" value="Glutathione_S-Trfase_N"/>
</dbReference>
<dbReference type="OrthoDB" id="7583243at2"/>
<reference evidence="4" key="1">
    <citation type="submission" date="2016-10" db="EMBL/GenBank/DDBJ databases">
        <authorList>
            <person name="Varghese N."/>
            <person name="Submissions S."/>
        </authorList>
    </citation>
    <scope>NUCLEOTIDE SEQUENCE [LARGE SCALE GENOMIC DNA]</scope>
    <source>
        <strain evidence="4">DSM 16477</strain>
    </source>
</reference>
<dbReference type="Gene3D" id="3.40.30.10">
    <property type="entry name" value="Glutaredoxin"/>
    <property type="match status" value="1"/>
</dbReference>
<dbReference type="InterPro" id="IPR040079">
    <property type="entry name" value="Glutathione_S-Trfase"/>
</dbReference>
<dbReference type="InterPro" id="IPR004046">
    <property type="entry name" value="GST_C"/>
</dbReference>
<accession>A0A1G7WAJ1</accession>
<dbReference type="SFLD" id="SFLDS00019">
    <property type="entry name" value="Glutathione_Transferase_(cytos"/>
    <property type="match status" value="1"/>
</dbReference>
<dbReference type="EMBL" id="FNBP01000010">
    <property type="protein sequence ID" value="SDG68995.1"/>
    <property type="molecule type" value="Genomic_DNA"/>
</dbReference>
<keyword evidence="3" id="KW-0808">Transferase</keyword>
<dbReference type="InterPro" id="IPR036249">
    <property type="entry name" value="Thioredoxin-like_sf"/>
</dbReference>
<dbReference type="Pfam" id="PF02798">
    <property type="entry name" value="GST_N"/>
    <property type="match status" value="1"/>
</dbReference>
<sequence length="207" mass="22231">MLKLYYAPGTISVAVAIALEEAGLAYEPVKVDFASAAQTKPEYLAINPKGRVPALETAEGTTLTETGALLDYVAAVAPEAGLAPADPEAAAHMRSVMYYLASTMHVAHAHKMRGHRWADNQSSFDDMKAKVPQTMADCARYIEDNAFQGDYVAGDAVSLADPYLFVVSGWLAGDGVERADFPKLDAFADRMENRASVKAVREKGMLA</sequence>
<dbReference type="Pfam" id="PF14497">
    <property type="entry name" value="GST_C_3"/>
    <property type="match status" value="1"/>
</dbReference>
<evidence type="ECO:0000313" key="3">
    <source>
        <dbReference type="EMBL" id="SDG68995.1"/>
    </source>
</evidence>
<evidence type="ECO:0000313" key="4">
    <source>
        <dbReference type="Proteomes" id="UP000199399"/>
    </source>
</evidence>
<dbReference type="SFLD" id="SFLDG01150">
    <property type="entry name" value="Main.1:_Beta-like"/>
    <property type="match status" value="1"/>
</dbReference>
<dbReference type="STRING" id="218672.SAMN04489759_110112"/>
<evidence type="ECO:0000259" key="1">
    <source>
        <dbReference type="PROSITE" id="PS50404"/>
    </source>
</evidence>
<dbReference type="InterPro" id="IPR036282">
    <property type="entry name" value="Glutathione-S-Trfase_C_sf"/>
</dbReference>
<proteinExistence type="predicted"/>
<keyword evidence="4" id="KW-1185">Reference proteome</keyword>
<dbReference type="SFLD" id="SFLDG00358">
    <property type="entry name" value="Main_(cytGST)"/>
    <property type="match status" value="1"/>
</dbReference>
<gene>
    <name evidence="3" type="ORF">SAMN04489759_110112</name>
</gene>
<evidence type="ECO:0000259" key="2">
    <source>
        <dbReference type="PROSITE" id="PS50405"/>
    </source>
</evidence>
<dbReference type="CDD" id="cd03188">
    <property type="entry name" value="GST_C_Beta"/>
    <property type="match status" value="1"/>
</dbReference>
<organism evidence="3 4">
    <name type="scientific">Sulfitobacter delicatus</name>
    <dbReference type="NCBI Taxonomy" id="218672"/>
    <lineage>
        <taxon>Bacteria</taxon>
        <taxon>Pseudomonadati</taxon>
        <taxon>Pseudomonadota</taxon>
        <taxon>Alphaproteobacteria</taxon>
        <taxon>Rhodobacterales</taxon>
        <taxon>Roseobacteraceae</taxon>
        <taxon>Sulfitobacter</taxon>
    </lineage>
</organism>
<dbReference type="GO" id="GO:0016740">
    <property type="term" value="F:transferase activity"/>
    <property type="evidence" value="ECO:0007669"/>
    <property type="project" value="UniProtKB-KW"/>
</dbReference>
<dbReference type="InterPro" id="IPR010987">
    <property type="entry name" value="Glutathione-S-Trfase_C-like"/>
</dbReference>
<dbReference type="PANTHER" id="PTHR44051:SF8">
    <property type="entry name" value="GLUTATHIONE S-TRANSFERASE GSTA"/>
    <property type="match status" value="1"/>
</dbReference>
<dbReference type="Proteomes" id="UP000199399">
    <property type="component" value="Unassembled WGS sequence"/>
</dbReference>
<dbReference type="PROSITE" id="PS50405">
    <property type="entry name" value="GST_CTER"/>
    <property type="match status" value="1"/>
</dbReference>